<protein>
    <submittedName>
        <fullName evidence="1">Uncharacterized protein</fullName>
    </submittedName>
</protein>
<proteinExistence type="predicted"/>
<reference evidence="1" key="1">
    <citation type="journal article" date="2013" name="BMC Genomics">
        <title>Unscrambling butterfly oogenesis.</title>
        <authorList>
            <person name="Carter J.M."/>
            <person name="Baker S.C."/>
            <person name="Pink R."/>
            <person name="Carter D.R."/>
            <person name="Collins A."/>
            <person name="Tomlin J."/>
            <person name="Gibbs M."/>
            <person name="Breuker C.J."/>
        </authorList>
    </citation>
    <scope>NUCLEOTIDE SEQUENCE</scope>
    <source>
        <tissue evidence="1">Ovary</tissue>
    </source>
</reference>
<dbReference type="AlphaFoldDB" id="S4PNH3"/>
<accession>S4PNH3</accession>
<organism evidence="1">
    <name type="scientific">Pararge aegeria</name>
    <name type="common">speckled wood butterfly</name>
    <dbReference type="NCBI Taxonomy" id="116150"/>
    <lineage>
        <taxon>Eukaryota</taxon>
        <taxon>Metazoa</taxon>
        <taxon>Ecdysozoa</taxon>
        <taxon>Arthropoda</taxon>
        <taxon>Hexapoda</taxon>
        <taxon>Insecta</taxon>
        <taxon>Pterygota</taxon>
        <taxon>Neoptera</taxon>
        <taxon>Endopterygota</taxon>
        <taxon>Lepidoptera</taxon>
        <taxon>Glossata</taxon>
        <taxon>Ditrysia</taxon>
        <taxon>Papilionoidea</taxon>
        <taxon>Nymphalidae</taxon>
        <taxon>Satyrinae</taxon>
        <taxon>Satyrini</taxon>
        <taxon>Parargina</taxon>
        <taxon>Pararge</taxon>
    </lineage>
</organism>
<evidence type="ECO:0000313" key="1">
    <source>
        <dbReference type="EMBL" id="JAA91698.1"/>
    </source>
</evidence>
<dbReference type="EMBL" id="GAIX01000862">
    <property type="protein sequence ID" value="JAA91698.1"/>
    <property type="molecule type" value="Transcribed_RNA"/>
</dbReference>
<reference evidence="1" key="2">
    <citation type="submission" date="2013-05" db="EMBL/GenBank/DDBJ databases">
        <authorList>
            <person name="Carter J.-M."/>
            <person name="Baker S.C."/>
            <person name="Pink R."/>
            <person name="Carter D.R.F."/>
            <person name="Collins A."/>
            <person name="Tomlin J."/>
            <person name="Gibbs M."/>
            <person name="Breuker C.J."/>
        </authorList>
    </citation>
    <scope>NUCLEOTIDE SEQUENCE</scope>
    <source>
        <tissue evidence="1">Ovary</tissue>
    </source>
</reference>
<sequence>MALQNTLRCSSTAQGPDTQYLKCENNRVTRINFSSSCPYFTLYEVKTMCLLQRLVVFVFGVLFTVDRLSDVNPP</sequence>
<name>S4PNH3_9NEOP</name>